<dbReference type="Proteomes" id="UP000248614">
    <property type="component" value="Unassembled WGS sequence"/>
</dbReference>
<name>A0A2W4Z3R8_9SPHN</name>
<evidence type="ECO:0008006" key="3">
    <source>
        <dbReference type="Google" id="ProtNLM"/>
    </source>
</evidence>
<evidence type="ECO:0000313" key="2">
    <source>
        <dbReference type="Proteomes" id="UP000248614"/>
    </source>
</evidence>
<organism evidence="1 2">
    <name type="scientific">Sphingomonas hengshuiensis</name>
    <dbReference type="NCBI Taxonomy" id="1609977"/>
    <lineage>
        <taxon>Bacteria</taxon>
        <taxon>Pseudomonadati</taxon>
        <taxon>Pseudomonadota</taxon>
        <taxon>Alphaproteobacteria</taxon>
        <taxon>Sphingomonadales</taxon>
        <taxon>Sphingomonadaceae</taxon>
        <taxon>Sphingomonas</taxon>
    </lineage>
</organism>
<dbReference type="AlphaFoldDB" id="A0A2W4Z3R8"/>
<sequence>MTGSEERALLREYRETCARLRDGLARAAEQVDGMLPIDGSMVDRLPIDRENLILAYLKRFEQFEDALGRTIKTIAQIMALGRVERLHPRDVANRAEAYGIIDDAERWAEAVRTRNALAHEYPLRPDKRAAQMNRAWDARAILEEAWSGLNVFIEREGLLDDAD</sequence>
<reference evidence="1 2" key="1">
    <citation type="submission" date="2017-08" db="EMBL/GenBank/DDBJ databases">
        <title>Infants hospitalized years apart are colonized by the same room-sourced microbial strains.</title>
        <authorList>
            <person name="Brooks B."/>
            <person name="Olm M.R."/>
            <person name="Firek B.A."/>
            <person name="Baker R."/>
            <person name="Thomas B.C."/>
            <person name="Morowitz M.J."/>
            <person name="Banfield J.F."/>
        </authorList>
    </citation>
    <scope>NUCLEOTIDE SEQUENCE [LARGE SCALE GENOMIC DNA]</scope>
    <source>
        <strain evidence="1">S2_018_000_R3_110</strain>
    </source>
</reference>
<comment type="caution">
    <text evidence="1">The sequence shown here is derived from an EMBL/GenBank/DDBJ whole genome shotgun (WGS) entry which is preliminary data.</text>
</comment>
<dbReference type="Gene3D" id="1.20.120.330">
    <property type="entry name" value="Nucleotidyltransferases domain 2"/>
    <property type="match status" value="1"/>
</dbReference>
<dbReference type="InterPro" id="IPR010235">
    <property type="entry name" value="HepT"/>
</dbReference>
<dbReference type="EMBL" id="QFNF01000042">
    <property type="protein sequence ID" value="PZO74429.1"/>
    <property type="molecule type" value="Genomic_DNA"/>
</dbReference>
<accession>A0A2W4Z3R8</accession>
<evidence type="ECO:0000313" key="1">
    <source>
        <dbReference type="EMBL" id="PZO74429.1"/>
    </source>
</evidence>
<gene>
    <name evidence="1" type="ORF">DI632_13460</name>
</gene>
<dbReference type="Pfam" id="PF08780">
    <property type="entry name" value="NTase_sub_bind"/>
    <property type="match status" value="1"/>
</dbReference>
<protein>
    <recommendedName>
        <fullName evidence="3">Nucleotidyltransferase</fullName>
    </recommendedName>
</protein>
<dbReference type="SUPFAM" id="SSF81593">
    <property type="entry name" value="Nucleotidyltransferase substrate binding subunit/domain"/>
    <property type="match status" value="1"/>
</dbReference>
<proteinExistence type="predicted"/>